<comment type="caution">
    <text evidence="1">The sequence shown here is derived from an EMBL/GenBank/DDBJ whole genome shotgun (WGS) entry which is preliminary data.</text>
</comment>
<proteinExistence type="predicted"/>
<accession>A0A2Z6R563</accession>
<dbReference type="AlphaFoldDB" id="A0A2Z6R563"/>
<evidence type="ECO:0000313" key="1">
    <source>
        <dbReference type="EMBL" id="GBB87888.1"/>
    </source>
</evidence>
<dbReference type="EMBL" id="BEXD01000491">
    <property type="protein sequence ID" value="GBB87888.1"/>
    <property type="molecule type" value="Genomic_DNA"/>
</dbReference>
<protein>
    <submittedName>
        <fullName evidence="1">Uncharacterized protein</fullName>
    </submittedName>
</protein>
<gene>
    <name evidence="1" type="ORF">RclHR1_01440003</name>
</gene>
<name>A0A2Z6R563_9GLOM</name>
<reference evidence="1 2" key="1">
    <citation type="submission" date="2017-11" db="EMBL/GenBank/DDBJ databases">
        <title>The genome of Rhizophagus clarus HR1 reveals common genetic basis of auxotrophy among arbuscular mycorrhizal fungi.</title>
        <authorList>
            <person name="Kobayashi Y."/>
        </authorList>
    </citation>
    <scope>NUCLEOTIDE SEQUENCE [LARGE SCALE GENOMIC DNA]</scope>
    <source>
        <strain evidence="1 2">HR1</strain>
    </source>
</reference>
<evidence type="ECO:0000313" key="2">
    <source>
        <dbReference type="Proteomes" id="UP000247702"/>
    </source>
</evidence>
<keyword evidence="2" id="KW-1185">Reference proteome</keyword>
<sequence>MNNDSERLMSKCGTMNKIHKVAEKNPTLKENLTASLQTLINLIRSVFEHQFLKDKSFKIFTTASETEMKRF</sequence>
<organism evidence="1 2">
    <name type="scientific">Rhizophagus clarus</name>
    <dbReference type="NCBI Taxonomy" id="94130"/>
    <lineage>
        <taxon>Eukaryota</taxon>
        <taxon>Fungi</taxon>
        <taxon>Fungi incertae sedis</taxon>
        <taxon>Mucoromycota</taxon>
        <taxon>Glomeromycotina</taxon>
        <taxon>Glomeromycetes</taxon>
        <taxon>Glomerales</taxon>
        <taxon>Glomeraceae</taxon>
        <taxon>Rhizophagus</taxon>
    </lineage>
</organism>
<dbReference type="Proteomes" id="UP000247702">
    <property type="component" value="Unassembled WGS sequence"/>
</dbReference>